<dbReference type="PANTHER" id="PTHR10909">
    <property type="entry name" value="ELECTRON TRANSPORT OXIDOREDUCTASE"/>
    <property type="match status" value="1"/>
</dbReference>
<dbReference type="GO" id="GO:0071949">
    <property type="term" value="F:FAD binding"/>
    <property type="evidence" value="ECO:0007669"/>
    <property type="project" value="InterPro"/>
</dbReference>
<keyword evidence="3" id="KW-1185">Reference proteome</keyword>
<dbReference type="GO" id="GO:0033540">
    <property type="term" value="P:fatty acid beta-oxidation using acyl-CoA oxidase"/>
    <property type="evidence" value="ECO:0007669"/>
    <property type="project" value="TreeGrafter"/>
</dbReference>
<accession>A0AAD4LRL0</accession>
<organism evidence="2 3">
    <name type="scientific">Lactarius akahatsu</name>
    <dbReference type="NCBI Taxonomy" id="416441"/>
    <lineage>
        <taxon>Eukaryota</taxon>
        <taxon>Fungi</taxon>
        <taxon>Dikarya</taxon>
        <taxon>Basidiomycota</taxon>
        <taxon>Agaricomycotina</taxon>
        <taxon>Agaricomycetes</taxon>
        <taxon>Russulales</taxon>
        <taxon>Russulaceae</taxon>
        <taxon>Lactarius</taxon>
    </lineage>
</organism>
<proteinExistence type="predicted"/>
<evidence type="ECO:0000313" key="2">
    <source>
        <dbReference type="EMBL" id="KAH8999772.1"/>
    </source>
</evidence>
<dbReference type="Gene3D" id="1.20.140.10">
    <property type="entry name" value="Butyryl-CoA Dehydrogenase, subunit A, domain 3"/>
    <property type="match status" value="1"/>
</dbReference>
<dbReference type="InterPro" id="IPR009100">
    <property type="entry name" value="AcylCoA_DH/oxidase_NM_dom_sf"/>
</dbReference>
<dbReference type="GO" id="GO:0055088">
    <property type="term" value="P:lipid homeostasis"/>
    <property type="evidence" value="ECO:0007669"/>
    <property type="project" value="TreeGrafter"/>
</dbReference>
<dbReference type="InterPro" id="IPR012258">
    <property type="entry name" value="Acyl-CoA_oxidase"/>
</dbReference>
<dbReference type="Proteomes" id="UP001201163">
    <property type="component" value="Unassembled WGS sequence"/>
</dbReference>
<dbReference type="InterPro" id="IPR046373">
    <property type="entry name" value="Acyl-CoA_Oxase/DH_mid-dom_sf"/>
</dbReference>
<evidence type="ECO:0000313" key="3">
    <source>
        <dbReference type="Proteomes" id="UP001201163"/>
    </source>
</evidence>
<evidence type="ECO:0000259" key="1">
    <source>
        <dbReference type="Pfam" id="PF22924"/>
    </source>
</evidence>
<dbReference type="InterPro" id="IPR036250">
    <property type="entry name" value="AcylCo_DH-like_C"/>
</dbReference>
<comment type="caution">
    <text evidence="2">The sequence shown here is derived from an EMBL/GenBank/DDBJ whole genome shotgun (WGS) entry which is preliminary data.</text>
</comment>
<protein>
    <submittedName>
        <fullName evidence="2">Acyl-CoA dehydrogenase NM domain-like protein</fullName>
    </submittedName>
</protein>
<dbReference type="Pfam" id="PF22924">
    <property type="entry name" value="ACOX_C_alpha1"/>
    <property type="match status" value="1"/>
</dbReference>
<dbReference type="SUPFAM" id="SSF47203">
    <property type="entry name" value="Acyl-CoA dehydrogenase C-terminal domain-like"/>
    <property type="match status" value="1"/>
</dbReference>
<dbReference type="GO" id="GO:0003997">
    <property type="term" value="F:acyl-CoA oxidase activity"/>
    <property type="evidence" value="ECO:0007669"/>
    <property type="project" value="InterPro"/>
</dbReference>
<sequence length="588" mass="64525">MRPTQELAQSTLFTQRCETLSIPDRVKLSYERAKAIGKAYALTVEDILYLSPKFWNMHTDPIACIDGAAETLLTIQYNLCAGTLATYVKGRPDLAPLLKQVLDFEVSGQFCLTELGHGLDALHLETTATQLPDGYFDFHTPLERAAKYMPPTSPVTPGFRCVSVVFARTVVNGEDHGVKPFVLQLHDGQFMTPGVTIKVLPPRGGSRPLNHSLTSFNHVRLPPTALLGSIEKPKDPRSAFFEKINRVAVGTLALSSLCIPSLQVASYVAARYSLRRTIVDASGVPKPIMSFQTQKQPILTALAQTFVLSAMHKQAVAWFTNPKQDPRVRHAVATVHKAVVVQASQTANLVLGDRCGAQGLFEANQFSAMHSDIRGIAIAEGDLLGISIRLASELLLGRYALEPPRYPDSLLARHESGLFSELRAVLAVAPGHRSTAYDREVLPRSLPLVLAIGHRIAYDAARAAQVDAPLLDLFEVAAVMQDEAWYVESLGISRVELRRREAHALEAVFARLEEYLVRMDVAPYIVAPIVSDEKWEQFFGTLPTLSESREGGVARKIAPVPFVENDILPKIPGEWDTALSMVGVPVMT</sequence>
<dbReference type="SUPFAM" id="SSF56645">
    <property type="entry name" value="Acyl-CoA dehydrogenase NM domain-like"/>
    <property type="match status" value="1"/>
</dbReference>
<dbReference type="GO" id="GO:0005777">
    <property type="term" value="C:peroxisome"/>
    <property type="evidence" value="ECO:0007669"/>
    <property type="project" value="InterPro"/>
</dbReference>
<dbReference type="AlphaFoldDB" id="A0AAD4LRL0"/>
<reference evidence="2" key="1">
    <citation type="submission" date="2022-01" db="EMBL/GenBank/DDBJ databases">
        <title>Comparative genomics reveals a dynamic genome evolution in the ectomycorrhizal milk-cap (Lactarius) mushrooms.</title>
        <authorList>
            <consortium name="DOE Joint Genome Institute"/>
            <person name="Lebreton A."/>
            <person name="Tang N."/>
            <person name="Kuo A."/>
            <person name="LaButti K."/>
            <person name="Drula E."/>
            <person name="Barry K."/>
            <person name="Clum A."/>
            <person name="Lipzen A."/>
            <person name="Mousain D."/>
            <person name="Ng V."/>
            <person name="Wang R."/>
            <person name="Wang X."/>
            <person name="Dai Y."/>
            <person name="Henrissat B."/>
            <person name="Grigoriev I.V."/>
            <person name="Guerin-Laguette A."/>
            <person name="Yu F."/>
            <person name="Martin F.M."/>
        </authorList>
    </citation>
    <scope>NUCLEOTIDE SEQUENCE</scope>
    <source>
        <strain evidence="2">QP</strain>
    </source>
</reference>
<dbReference type="Gene3D" id="2.40.110.10">
    <property type="entry name" value="Butyryl-CoA Dehydrogenase, subunit A, domain 2"/>
    <property type="match status" value="1"/>
</dbReference>
<dbReference type="GO" id="GO:0005504">
    <property type="term" value="F:fatty acid binding"/>
    <property type="evidence" value="ECO:0007669"/>
    <property type="project" value="TreeGrafter"/>
</dbReference>
<name>A0AAD4LRL0_9AGAM</name>
<dbReference type="InterPro" id="IPR055060">
    <property type="entry name" value="ACOX_C_alpha1"/>
</dbReference>
<gene>
    <name evidence="2" type="ORF">EDB92DRAFT_1790173</name>
</gene>
<feature type="domain" description="Acyl-CoA oxidase C-alpha1" evidence="1">
    <location>
        <begin position="261"/>
        <end position="384"/>
    </location>
</feature>
<dbReference type="EMBL" id="JAKELL010000003">
    <property type="protein sequence ID" value="KAH8999772.1"/>
    <property type="molecule type" value="Genomic_DNA"/>
</dbReference>
<dbReference type="PANTHER" id="PTHR10909:SF382">
    <property type="entry name" value="ACYL-COENZYME A OXIDASE"/>
    <property type="match status" value="1"/>
</dbReference>